<dbReference type="Gene3D" id="4.10.240.10">
    <property type="entry name" value="Zn(2)-C6 fungal-type DNA-binding domain"/>
    <property type="match status" value="1"/>
</dbReference>
<dbReference type="AlphaFoldDB" id="A0A194XE12"/>
<gene>
    <name evidence="3" type="ORF">LY89DRAFT_47224</name>
</gene>
<dbReference type="PANTHER" id="PTHR47657:SF14">
    <property type="entry name" value="ZN(2)-C6 FUNGAL-TYPE DOMAIN-CONTAINING PROTEIN"/>
    <property type="match status" value="1"/>
</dbReference>
<keyword evidence="1" id="KW-0539">Nucleus</keyword>
<evidence type="ECO:0000256" key="1">
    <source>
        <dbReference type="ARBA" id="ARBA00023242"/>
    </source>
</evidence>
<reference evidence="3 4" key="1">
    <citation type="submission" date="2015-10" db="EMBL/GenBank/DDBJ databases">
        <title>Full genome of DAOMC 229536 Phialocephala scopiformis, a fungal endophyte of spruce producing the potent anti-insectan compound rugulosin.</title>
        <authorList>
            <consortium name="DOE Joint Genome Institute"/>
            <person name="Walker A.K."/>
            <person name="Frasz S.L."/>
            <person name="Seifert K.A."/>
            <person name="Miller J.D."/>
            <person name="Mondo S.J."/>
            <person name="Labutti K."/>
            <person name="Lipzen A."/>
            <person name="Dockter R."/>
            <person name="Kennedy M."/>
            <person name="Grigoriev I.V."/>
            <person name="Spatafora J.W."/>
        </authorList>
    </citation>
    <scope>NUCLEOTIDE SEQUENCE [LARGE SCALE GENOMIC DNA]</scope>
    <source>
        <strain evidence="3 4">CBS 120377</strain>
    </source>
</reference>
<dbReference type="GO" id="GO:0000981">
    <property type="term" value="F:DNA-binding transcription factor activity, RNA polymerase II-specific"/>
    <property type="evidence" value="ECO:0007669"/>
    <property type="project" value="InterPro"/>
</dbReference>
<accession>A0A194XE12</accession>
<dbReference type="PROSITE" id="PS00463">
    <property type="entry name" value="ZN2_CY6_FUNGAL_1"/>
    <property type="match status" value="1"/>
</dbReference>
<dbReference type="SUPFAM" id="SSF57701">
    <property type="entry name" value="Zn2/Cys6 DNA-binding domain"/>
    <property type="match status" value="1"/>
</dbReference>
<dbReference type="InterPro" id="IPR036864">
    <property type="entry name" value="Zn2-C6_fun-type_DNA-bd_sf"/>
</dbReference>
<dbReference type="PANTHER" id="PTHR47657">
    <property type="entry name" value="STEROL REGULATORY ELEMENT-BINDING PROTEIN ECM22"/>
    <property type="match status" value="1"/>
</dbReference>
<evidence type="ECO:0000259" key="2">
    <source>
        <dbReference type="PROSITE" id="PS50048"/>
    </source>
</evidence>
<dbReference type="PROSITE" id="PS50048">
    <property type="entry name" value="ZN2_CY6_FUNGAL_2"/>
    <property type="match status" value="1"/>
</dbReference>
<dbReference type="Proteomes" id="UP000070700">
    <property type="component" value="Unassembled WGS sequence"/>
</dbReference>
<dbReference type="Pfam" id="PF00172">
    <property type="entry name" value="Zn_clus"/>
    <property type="match status" value="1"/>
</dbReference>
<dbReference type="SMART" id="SM00066">
    <property type="entry name" value="GAL4"/>
    <property type="match status" value="1"/>
</dbReference>
<keyword evidence="4" id="KW-1185">Reference proteome</keyword>
<dbReference type="OrthoDB" id="3546279at2759"/>
<dbReference type="RefSeq" id="XP_018072744.1">
    <property type="nucleotide sequence ID" value="XM_018207773.1"/>
</dbReference>
<dbReference type="InterPro" id="IPR021858">
    <property type="entry name" value="Fun_TF"/>
</dbReference>
<dbReference type="InterPro" id="IPR001138">
    <property type="entry name" value="Zn2Cys6_DnaBD"/>
</dbReference>
<evidence type="ECO:0000313" key="4">
    <source>
        <dbReference type="Proteomes" id="UP000070700"/>
    </source>
</evidence>
<dbReference type="CDD" id="cd00067">
    <property type="entry name" value="GAL4"/>
    <property type="match status" value="1"/>
</dbReference>
<organism evidence="3 4">
    <name type="scientific">Mollisia scopiformis</name>
    <name type="common">Conifer needle endophyte fungus</name>
    <name type="synonym">Phialocephala scopiformis</name>
    <dbReference type="NCBI Taxonomy" id="149040"/>
    <lineage>
        <taxon>Eukaryota</taxon>
        <taxon>Fungi</taxon>
        <taxon>Dikarya</taxon>
        <taxon>Ascomycota</taxon>
        <taxon>Pezizomycotina</taxon>
        <taxon>Leotiomycetes</taxon>
        <taxon>Helotiales</taxon>
        <taxon>Mollisiaceae</taxon>
        <taxon>Mollisia</taxon>
    </lineage>
</organism>
<dbReference type="EMBL" id="KQ947413">
    <property type="protein sequence ID" value="KUJ18389.1"/>
    <property type="molecule type" value="Genomic_DNA"/>
</dbReference>
<name>A0A194XE12_MOLSC</name>
<dbReference type="Pfam" id="PF11951">
    <property type="entry name" value="Fungal_trans_2"/>
    <property type="match status" value="1"/>
</dbReference>
<dbReference type="InterPro" id="IPR052400">
    <property type="entry name" value="Zn2-C6_fungal_TF"/>
</dbReference>
<dbReference type="GeneID" id="28817499"/>
<feature type="domain" description="Zn(2)-C6 fungal-type" evidence="2">
    <location>
        <begin position="30"/>
        <end position="63"/>
    </location>
</feature>
<dbReference type="KEGG" id="psco:LY89DRAFT_47224"/>
<dbReference type="InParanoid" id="A0A194XE12"/>
<evidence type="ECO:0000313" key="3">
    <source>
        <dbReference type="EMBL" id="KUJ18389.1"/>
    </source>
</evidence>
<proteinExistence type="predicted"/>
<sequence>MPEQADSRTTRPVYLARKTYKRPYRKSTTGCKACKSRKIKCDEVRPACTNCRKRFIDPSCCQYVSPAVQKKTPPQDPDISSSSSSSLTLDRLVTNSPIGVKPSSLLELRLMHHYTRSTCGRQPLQYMCSPTTADSMWEVDIPKLAFSNEVVLSAMLGIAAFNLLSLSPNDRELAVASRYYFNQAIVKQRDAVSRIDRQNAEPLLVSAVLLAHQNWLYSYSEEAQVRGVDLSTYKMCRGASLLAEKASPWTSQYDFLSQIVLKLKEEGTESEYDAEFMAKVHEDMDTLIRALDDRGINTEGRLVYEAVAADVINTCSFFASGRAENSALEQQIVTVLHRVPPPFISLLENDDPIAMALMARNLALLGVLKDNSAWWVHGAGKNNVTETALRAITVQMPPEYMWTMDFPYKVFAKEVKVL</sequence>
<dbReference type="GO" id="GO:0008270">
    <property type="term" value="F:zinc ion binding"/>
    <property type="evidence" value="ECO:0007669"/>
    <property type="project" value="InterPro"/>
</dbReference>
<protein>
    <recommendedName>
        <fullName evidence="2">Zn(2)-C6 fungal-type domain-containing protein</fullName>
    </recommendedName>
</protein>